<name>A0A3B0S589_9ZZZZ</name>
<reference evidence="1" key="1">
    <citation type="submission" date="2018-06" db="EMBL/GenBank/DDBJ databases">
        <authorList>
            <person name="Zhirakovskaya E."/>
        </authorList>
    </citation>
    <scope>NUCLEOTIDE SEQUENCE</scope>
</reference>
<dbReference type="AlphaFoldDB" id="A0A3B0S589"/>
<protein>
    <submittedName>
        <fullName evidence="1">Uncharacterized protein</fullName>
    </submittedName>
</protein>
<organism evidence="1">
    <name type="scientific">hydrothermal vent metagenome</name>
    <dbReference type="NCBI Taxonomy" id="652676"/>
    <lineage>
        <taxon>unclassified sequences</taxon>
        <taxon>metagenomes</taxon>
        <taxon>ecological metagenomes</taxon>
    </lineage>
</organism>
<sequence>MQRWSVLGFLVAAVLSIGLITAGTASAVGICKCDSKKGFQNACLPVCKEANEKTSFFRPAVYFGNDPAVNNDPTPLNGTSLKFLYLAHPSRQGMEEFRQFLEKHRLKAEAEFQAFRQAYLRAHVGPEEFVEAEKMRDEALVNYQHGMRAYLTTPSPR</sequence>
<proteinExistence type="predicted"/>
<evidence type="ECO:0000313" key="1">
    <source>
        <dbReference type="EMBL" id="VAW00038.1"/>
    </source>
</evidence>
<gene>
    <name evidence="1" type="ORF">MNBD_ALPHA08-1941</name>
</gene>
<accession>A0A3B0S589</accession>
<dbReference type="EMBL" id="UOEC01000168">
    <property type="protein sequence ID" value="VAW00038.1"/>
    <property type="molecule type" value="Genomic_DNA"/>
</dbReference>